<evidence type="ECO:0000256" key="1">
    <source>
        <dbReference type="SAM" id="MobiDB-lite"/>
    </source>
</evidence>
<organism evidence="3 4">
    <name type="scientific">Rhodococcus erythropolis</name>
    <name type="common">Arthrobacter picolinophilus</name>
    <dbReference type="NCBI Taxonomy" id="1833"/>
    <lineage>
        <taxon>Bacteria</taxon>
        <taxon>Bacillati</taxon>
        <taxon>Actinomycetota</taxon>
        <taxon>Actinomycetes</taxon>
        <taxon>Mycobacteriales</taxon>
        <taxon>Nocardiaceae</taxon>
        <taxon>Rhodococcus</taxon>
        <taxon>Rhodococcus erythropolis group</taxon>
    </lineage>
</organism>
<name>A0A5N5E8G4_RHOER</name>
<dbReference type="InterPro" id="IPR040843">
    <property type="entry name" value="RAMA"/>
</dbReference>
<dbReference type="Proteomes" id="UP000325576">
    <property type="component" value="Unassembled WGS sequence"/>
</dbReference>
<evidence type="ECO:0000259" key="2">
    <source>
        <dbReference type="Pfam" id="PF18755"/>
    </source>
</evidence>
<protein>
    <recommendedName>
        <fullName evidence="2">RAMA domain-containing protein</fullName>
    </recommendedName>
</protein>
<sequence>MNDTPAVENSLSPAVADGSGPGTELAISIEPEGILVAGDPEVVAGYLARMTDLAGEALDVSGVSKSSMAGAAAAAFGVQSILAQAGQFVRLSPESVQALKTHRVLPGDNGFFRMTVVDQSGKFRNQLQWQKVPLGPTQALSLQLLAVQVALSAAIASVNESIARVDGKVEQLLVLAQATRVGDVVGHFSTLERLVATLDDHDALPTADWESVAGLRPALSVTIERLREHVKRTLAGFDPTRPVQDRADYLRRAIEENRLGESLHLLVVSEQSLYLWQRLRIARVQATEPQYLQTVLDDSRALLAEHFERDGQLLLHARSELSNFAQMRRLDGFRWGAAHNLTHDIVTLKSDLDDFAQARGSQVMGWTEHESPSVIDALAEVGSRAVAVGSAAGRAIGSGVSGVGAGFGRLGRGIGNLVGSQQPQPEKIDLRATSDISTAQHVAGAPGATHTPPPEQPASNAVVDPEVTYDDDILQLMLFGYLQVDQQLSYHDIGRGLNFTATVTRDGALEVNGKRYGSPSAPLTELMGQQRHGWRDWQLADGRQLSQLRREGRTEMAW</sequence>
<reference evidence="3 4" key="1">
    <citation type="journal article" date="2017" name="Poromechanics V (2013)">
        <title>Genomic Characterization of the Arsenic-Tolerant Actinobacterium, &lt;i&gt;Rhodococcus erythropolis&lt;/i&gt; S43.</title>
        <authorList>
            <person name="Retamal-Morales G."/>
            <person name="Mehnert M."/>
            <person name="Schwabe R."/>
            <person name="Tischler D."/>
            <person name="Schloemann M."/>
            <person name="Levican G.J."/>
        </authorList>
    </citation>
    <scope>NUCLEOTIDE SEQUENCE [LARGE SCALE GENOMIC DNA]</scope>
    <source>
        <strain evidence="3 4">S43</strain>
    </source>
</reference>
<proteinExistence type="predicted"/>
<gene>
    <name evidence="3" type="ORF">BS297_04965</name>
</gene>
<dbReference type="EMBL" id="MRBO01000179">
    <property type="protein sequence ID" value="KAB2586497.1"/>
    <property type="molecule type" value="Genomic_DNA"/>
</dbReference>
<comment type="caution">
    <text evidence="3">The sequence shown here is derived from an EMBL/GenBank/DDBJ whole genome shotgun (WGS) entry which is preliminary data.</text>
</comment>
<feature type="region of interest" description="Disordered" evidence="1">
    <location>
        <begin position="1"/>
        <end position="23"/>
    </location>
</feature>
<evidence type="ECO:0000313" key="4">
    <source>
        <dbReference type="Proteomes" id="UP000325576"/>
    </source>
</evidence>
<accession>A0A5N5E8G4</accession>
<dbReference type="AlphaFoldDB" id="A0A5N5E8G4"/>
<feature type="compositionally biased region" description="Polar residues" evidence="1">
    <location>
        <begin position="1"/>
        <end position="12"/>
    </location>
</feature>
<evidence type="ECO:0000313" key="3">
    <source>
        <dbReference type="EMBL" id="KAB2586497.1"/>
    </source>
</evidence>
<dbReference type="Pfam" id="PF18755">
    <property type="entry name" value="RAMA"/>
    <property type="match status" value="1"/>
</dbReference>
<feature type="domain" description="RAMA" evidence="2">
    <location>
        <begin position="473"/>
        <end position="554"/>
    </location>
</feature>